<sequence>MSSGVEPAQACIDAFQELKLKKTSKYIIYSLSKDLTEIIVEKKSPSTDYEEFLESLPEDEPRYAVVDVEYELEGGAGKRSKIAFITWIPGLAKIKQRMVYASSKDALKKSLQGIQVEVQATDLDEAKRENIIEKLKRLR</sequence>
<name>A0AAD5W6C3_9AGAR</name>
<comment type="similarity">
    <text evidence="2">Belongs to the actin-binding proteins ADF family.</text>
</comment>
<dbReference type="SUPFAM" id="SSF55753">
    <property type="entry name" value="Actin depolymerizing proteins"/>
    <property type="match status" value="1"/>
</dbReference>
<dbReference type="InterPro" id="IPR017904">
    <property type="entry name" value="ADF/Cofilin"/>
</dbReference>
<dbReference type="InterPro" id="IPR029006">
    <property type="entry name" value="ADF-H/Gelsolin-like_dom_sf"/>
</dbReference>
<dbReference type="Proteomes" id="UP001213000">
    <property type="component" value="Unassembled WGS sequence"/>
</dbReference>
<dbReference type="CDD" id="cd11286">
    <property type="entry name" value="ADF_cofilin_like"/>
    <property type="match status" value="1"/>
</dbReference>
<organism evidence="7 8">
    <name type="scientific">Leucocoprinus birnbaumii</name>
    <dbReference type="NCBI Taxonomy" id="56174"/>
    <lineage>
        <taxon>Eukaryota</taxon>
        <taxon>Fungi</taxon>
        <taxon>Dikarya</taxon>
        <taxon>Basidiomycota</taxon>
        <taxon>Agaricomycotina</taxon>
        <taxon>Agaricomycetes</taxon>
        <taxon>Agaricomycetidae</taxon>
        <taxon>Agaricales</taxon>
        <taxon>Agaricineae</taxon>
        <taxon>Agaricaceae</taxon>
        <taxon>Leucocoprinus</taxon>
    </lineage>
</organism>
<reference evidence="7" key="1">
    <citation type="submission" date="2022-07" db="EMBL/GenBank/DDBJ databases">
        <title>Genome Sequence of Leucocoprinus birnbaumii.</title>
        <authorList>
            <person name="Buettner E."/>
        </authorList>
    </citation>
    <scope>NUCLEOTIDE SEQUENCE</scope>
    <source>
        <strain evidence="7">VT141</strain>
    </source>
</reference>
<evidence type="ECO:0000259" key="6">
    <source>
        <dbReference type="PROSITE" id="PS51263"/>
    </source>
</evidence>
<dbReference type="AlphaFoldDB" id="A0AAD5W6C3"/>
<dbReference type="InterPro" id="IPR002108">
    <property type="entry name" value="ADF-H"/>
</dbReference>
<keyword evidence="4" id="KW-0009">Actin-binding</keyword>
<dbReference type="SMART" id="SM00102">
    <property type="entry name" value="ADF"/>
    <property type="match status" value="1"/>
</dbReference>
<keyword evidence="8" id="KW-1185">Reference proteome</keyword>
<comment type="subcellular location">
    <subcellularLocation>
        <location evidence="1">Nucleus matrix</location>
    </subcellularLocation>
</comment>
<dbReference type="Pfam" id="PF00241">
    <property type="entry name" value="Cofilin_ADF"/>
    <property type="match status" value="1"/>
</dbReference>
<dbReference type="PANTHER" id="PTHR11913">
    <property type="entry name" value="COFILIN-RELATED"/>
    <property type="match status" value="1"/>
</dbReference>
<dbReference type="GO" id="GO:0030042">
    <property type="term" value="P:actin filament depolymerization"/>
    <property type="evidence" value="ECO:0007669"/>
    <property type="project" value="InterPro"/>
</dbReference>
<gene>
    <name evidence="7" type="ORF">NP233_g825</name>
</gene>
<evidence type="ECO:0000313" key="7">
    <source>
        <dbReference type="EMBL" id="KAJ3575860.1"/>
    </source>
</evidence>
<feature type="domain" description="ADF-H" evidence="6">
    <location>
        <begin position="2"/>
        <end position="136"/>
    </location>
</feature>
<dbReference type="PROSITE" id="PS51263">
    <property type="entry name" value="ADF_H"/>
    <property type="match status" value="1"/>
</dbReference>
<evidence type="ECO:0000256" key="4">
    <source>
        <dbReference type="ARBA" id="ARBA00023203"/>
    </source>
</evidence>
<evidence type="ECO:0000256" key="1">
    <source>
        <dbReference type="ARBA" id="ARBA00004109"/>
    </source>
</evidence>
<dbReference type="EMBL" id="JANIEX010000025">
    <property type="protein sequence ID" value="KAJ3575860.1"/>
    <property type="molecule type" value="Genomic_DNA"/>
</dbReference>
<protein>
    <recommendedName>
        <fullName evidence="3">Cofilin</fullName>
    </recommendedName>
    <alternativeName>
        <fullName evidence="5">Actin-depolymerizing factor 1</fullName>
    </alternativeName>
</protein>
<dbReference type="Gene3D" id="3.40.20.10">
    <property type="entry name" value="Severin"/>
    <property type="match status" value="1"/>
</dbReference>
<dbReference type="GO" id="GO:0015629">
    <property type="term" value="C:actin cytoskeleton"/>
    <property type="evidence" value="ECO:0007669"/>
    <property type="project" value="InterPro"/>
</dbReference>
<proteinExistence type="inferred from homology"/>
<dbReference type="GO" id="GO:0003779">
    <property type="term" value="F:actin binding"/>
    <property type="evidence" value="ECO:0007669"/>
    <property type="project" value="UniProtKB-KW"/>
</dbReference>
<evidence type="ECO:0000256" key="5">
    <source>
        <dbReference type="ARBA" id="ARBA00032427"/>
    </source>
</evidence>
<evidence type="ECO:0000256" key="3">
    <source>
        <dbReference type="ARBA" id="ARBA00015630"/>
    </source>
</evidence>
<evidence type="ECO:0000313" key="8">
    <source>
        <dbReference type="Proteomes" id="UP001213000"/>
    </source>
</evidence>
<accession>A0AAD5W6C3</accession>
<evidence type="ECO:0000256" key="2">
    <source>
        <dbReference type="ARBA" id="ARBA00006844"/>
    </source>
</evidence>
<comment type="caution">
    <text evidence="7">The sequence shown here is derived from an EMBL/GenBank/DDBJ whole genome shotgun (WGS) entry which is preliminary data.</text>
</comment>
<dbReference type="GO" id="GO:0016363">
    <property type="term" value="C:nuclear matrix"/>
    <property type="evidence" value="ECO:0007669"/>
    <property type="project" value="UniProtKB-SubCell"/>
</dbReference>